<dbReference type="EMBL" id="MN079213">
    <property type="protein sequence ID" value="QEA07196.1"/>
    <property type="molecule type" value="Genomic_DNA"/>
</dbReference>
<dbReference type="AlphaFoldDB" id="A0A5B8RF44"/>
<evidence type="ECO:0000313" key="1">
    <source>
        <dbReference type="EMBL" id="QEA07196.1"/>
    </source>
</evidence>
<reference evidence="1" key="1">
    <citation type="submission" date="2019-06" db="EMBL/GenBank/DDBJ databases">
        <authorList>
            <person name="Murdoch R.W."/>
            <person name="Fathepure B."/>
        </authorList>
    </citation>
    <scope>NUCLEOTIDE SEQUENCE</scope>
</reference>
<name>A0A5B8RF44_9ZZZZ</name>
<proteinExistence type="predicted"/>
<gene>
    <name evidence="1" type="ORF">KBTEX_03543</name>
</gene>
<sequence length="358" mass="36972">MTGQRGLDRDLRGLEVADLADHDHVRVLAEDGAQPAGEGHVDAQVHLGLADAVEVILDRVLDGEDVAAAVVEPCDGGVERGGLAGTGGTGDQQDPVGAVDEGVDLAAQPLVHTQVLQVQAPRLLVEQTQHHAFAVAAGQGGDAHVHRAPGDAQRDPSVLGDTLLGDVQPGHDLDARDQQRGHAAWRLQDLAEHAVDAKAHRQPRLEGFDVHVRGALADGLGEQRVDQPDDGRVILALEEVFRLGHGLGEAGEVHGLADVLHRLHGLAGTRLVGLLEQPLEVIGVQALDAQGHAEAAAEVRDHGQRGVGAADDVGAGGVHRAHQHAVAAGEAEGRPPCVAAGLVVLAQRFGGHGAIVPG</sequence>
<accession>A0A5B8RF44</accession>
<organism evidence="1">
    <name type="scientific">uncultured organism</name>
    <dbReference type="NCBI Taxonomy" id="155900"/>
    <lineage>
        <taxon>unclassified sequences</taxon>
        <taxon>environmental samples</taxon>
    </lineage>
</organism>
<protein>
    <submittedName>
        <fullName evidence="1">Uncharacterized protein</fullName>
    </submittedName>
</protein>